<dbReference type="GO" id="GO:0005525">
    <property type="term" value="F:GTP binding"/>
    <property type="evidence" value="ECO:0007669"/>
    <property type="project" value="UniProtKB-KW"/>
</dbReference>
<dbReference type="GeneID" id="8293198"/>
<dbReference type="OrthoDB" id="342024at2759"/>
<evidence type="ECO:0000256" key="9">
    <source>
        <dbReference type="ARBA" id="ARBA00049117"/>
    </source>
</evidence>
<accession>C5DJN7</accession>
<dbReference type="InterPro" id="IPR031157">
    <property type="entry name" value="G_TR_CS"/>
</dbReference>
<keyword evidence="6" id="KW-0810">Translation regulation</keyword>
<evidence type="ECO:0000256" key="4">
    <source>
        <dbReference type="ARBA" id="ARBA00022741"/>
    </source>
</evidence>
<dbReference type="eggNOG" id="KOG0458">
    <property type="taxonomic scope" value="Eukaryota"/>
</dbReference>
<dbReference type="InterPro" id="IPR000795">
    <property type="entry name" value="T_Tr_GTP-bd_dom"/>
</dbReference>
<dbReference type="InterPro" id="IPR009000">
    <property type="entry name" value="Transl_B-barrel_sf"/>
</dbReference>
<dbReference type="FunFam" id="2.40.30.10:FF:000070">
    <property type="entry name" value="Translation elongation factor EF-1 subunit"/>
    <property type="match status" value="1"/>
</dbReference>
<dbReference type="FunFam" id="3.40.50.300:FF:000204">
    <property type="entry name" value="Translation elongation factor Tu"/>
    <property type="match status" value="1"/>
</dbReference>
<dbReference type="Pfam" id="PF22594">
    <property type="entry name" value="GTP-eEF1A_C"/>
    <property type="match status" value="1"/>
</dbReference>
<dbReference type="InterPro" id="IPR050100">
    <property type="entry name" value="TRAFAC_GTPase_members"/>
</dbReference>
<dbReference type="KEGG" id="lth:KLTH0F17908g"/>
<organism evidence="14 15">
    <name type="scientific">Lachancea thermotolerans (strain ATCC 56472 / CBS 6340 / NRRL Y-8284)</name>
    <name type="common">Yeast</name>
    <name type="synonym">Kluyveromyces thermotolerans</name>
    <dbReference type="NCBI Taxonomy" id="559295"/>
    <lineage>
        <taxon>Eukaryota</taxon>
        <taxon>Fungi</taxon>
        <taxon>Dikarya</taxon>
        <taxon>Ascomycota</taxon>
        <taxon>Saccharomycotina</taxon>
        <taxon>Saccharomycetes</taxon>
        <taxon>Saccharomycetales</taxon>
        <taxon>Saccharomycetaceae</taxon>
        <taxon>Lachancea</taxon>
    </lineage>
</organism>
<dbReference type="GO" id="GO:0003924">
    <property type="term" value="F:GTPase activity"/>
    <property type="evidence" value="ECO:0007669"/>
    <property type="project" value="InterPro"/>
</dbReference>
<dbReference type="GO" id="GO:0006417">
    <property type="term" value="P:regulation of translation"/>
    <property type="evidence" value="ECO:0007669"/>
    <property type="project" value="UniProtKB-KW"/>
</dbReference>
<keyword evidence="7" id="KW-0648">Protein biosynthesis</keyword>
<dbReference type="InterPro" id="IPR015033">
    <property type="entry name" value="HBS1-like_N"/>
</dbReference>
<evidence type="ECO:0000256" key="10">
    <source>
        <dbReference type="ARBA" id="ARBA00063537"/>
    </source>
</evidence>
<evidence type="ECO:0000256" key="8">
    <source>
        <dbReference type="ARBA" id="ARBA00023134"/>
    </source>
</evidence>
<dbReference type="GO" id="GO:0006412">
    <property type="term" value="P:translation"/>
    <property type="evidence" value="ECO:0007669"/>
    <property type="project" value="UniProtKB-KW"/>
</dbReference>
<protein>
    <recommendedName>
        <fullName evidence="11">Elongation factor 1 alpha-like protein</fullName>
    </recommendedName>
</protein>
<proteinExistence type="inferred from homology"/>
<dbReference type="GO" id="GO:0005737">
    <property type="term" value="C:cytoplasm"/>
    <property type="evidence" value="ECO:0007669"/>
    <property type="project" value="UniProtKB-SubCell"/>
</dbReference>
<feature type="domain" description="Tr-type G" evidence="13">
    <location>
        <begin position="183"/>
        <end position="406"/>
    </location>
</feature>
<dbReference type="SUPFAM" id="SSF50447">
    <property type="entry name" value="Translation proteins"/>
    <property type="match status" value="1"/>
</dbReference>
<keyword evidence="4" id="KW-0547">Nucleotide-binding</keyword>
<evidence type="ECO:0000256" key="5">
    <source>
        <dbReference type="ARBA" id="ARBA00022801"/>
    </source>
</evidence>
<comment type="similarity">
    <text evidence="2">Belongs to the TRAFAC class translation factor GTPase superfamily. Classic translation factor GTPase family. EF-Tu/EF-1A subfamily.</text>
</comment>
<evidence type="ECO:0000256" key="6">
    <source>
        <dbReference type="ARBA" id="ARBA00022845"/>
    </source>
</evidence>
<dbReference type="GO" id="GO:1990533">
    <property type="term" value="C:Dom34-Hbs1 complex"/>
    <property type="evidence" value="ECO:0007669"/>
    <property type="project" value="UniProtKB-ARBA"/>
</dbReference>
<feature type="region of interest" description="Disordered" evidence="12">
    <location>
        <begin position="129"/>
        <end position="150"/>
    </location>
</feature>
<dbReference type="SUPFAM" id="SSF50465">
    <property type="entry name" value="EF-Tu/eEF-1alpha/eIF2-gamma C-terminal domain"/>
    <property type="match status" value="1"/>
</dbReference>
<evidence type="ECO:0000256" key="7">
    <source>
        <dbReference type="ARBA" id="ARBA00022917"/>
    </source>
</evidence>
<dbReference type="Pfam" id="PF00009">
    <property type="entry name" value="GTP_EFTU"/>
    <property type="match status" value="1"/>
</dbReference>
<keyword evidence="5" id="KW-0378">Hydrolase</keyword>
<dbReference type="InterPro" id="IPR027417">
    <property type="entry name" value="P-loop_NTPase"/>
</dbReference>
<dbReference type="STRING" id="559295.C5DJN7"/>
<evidence type="ECO:0000313" key="15">
    <source>
        <dbReference type="Proteomes" id="UP000002036"/>
    </source>
</evidence>
<evidence type="ECO:0000256" key="12">
    <source>
        <dbReference type="SAM" id="MobiDB-lite"/>
    </source>
</evidence>
<dbReference type="Pfam" id="PF08938">
    <property type="entry name" value="HBS1_N"/>
    <property type="match status" value="1"/>
</dbReference>
<dbReference type="PANTHER" id="PTHR23115">
    <property type="entry name" value="TRANSLATION FACTOR"/>
    <property type="match status" value="1"/>
</dbReference>
<keyword evidence="3" id="KW-0963">Cytoplasm</keyword>
<gene>
    <name evidence="14" type="ordered locus">KLTH0F17908g</name>
</gene>
<evidence type="ECO:0000256" key="2">
    <source>
        <dbReference type="ARBA" id="ARBA00007249"/>
    </source>
</evidence>
<dbReference type="EMBL" id="CU928170">
    <property type="protein sequence ID" value="CAR24526.1"/>
    <property type="molecule type" value="Genomic_DNA"/>
</dbReference>
<comment type="subunit">
    <text evidence="10">Component of the Dom34-Hbs1 complex, also named Pelota-HBS1L complex, composed of dom34 and hbs1.</text>
</comment>
<dbReference type="Proteomes" id="UP000002036">
    <property type="component" value="Chromosome F"/>
</dbReference>
<dbReference type="PROSITE" id="PS00301">
    <property type="entry name" value="G_TR_1"/>
    <property type="match status" value="1"/>
</dbReference>
<dbReference type="OMA" id="DYQGWDN"/>
<comment type="catalytic activity">
    <reaction evidence="9">
        <text>GTP + H2O = GDP + phosphate + H(+)</text>
        <dbReference type="Rhea" id="RHEA:19669"/>
        <dbReference type="ChEBI" id="CHEBI:15377"/>
        <dbReference type="ChEBI" id="CHEBI:15378"/>
        <dbReference type="ChEBI" id="CHEBI:37565"/>
        <dbReference type="ChEBI" id="CHEBI:43474"/>
        <dbReference type="ChEBI" id="CHEBI:58189"/>
    </reaction>
    <physiologicalReaction direction="left-to-right" evidence="9">
        <dbReference type="Rhea" id="RHEA:19670"/>
    </physiologicalReaction>
</comment>
<evidence type="ECO:0000256" key="11">
    <source>
        <dbReference type="ARBA" id="ARBA00074866"/>
    </source>
</evidence>
<dbReference type="FunCoup" id="C5DJN7">
    <property type="interactions" value="77"/>
</dbReference>
<dbReference type="CDD" id="cd01883">
    <property type="entry name" value="EF1_alpha"/>
    <property type="match status" value="1"/>
</dbReference>
<dbReference type="Gene3D" id="2.40.30.10">
    <property type="entry name" value="Translation factors"/>
    <property type="match status" value="2"/>
</dbReference>
<sequence>MPQYYDDDDMDTDLQDEVPEFRDEAEFDDYLNDEEYQLMSEMFPRAKKELADYVGWDNLSVKVTIFDHEFNFDEAMIELKRSLKKKKTEAKKQAVSNFQQKSPDDVVLEAQKKAFEDVEKTTKGVENIKISNPKAEDENEQGLDEEEDKPFVSEPTIRTYRKALVPTKPKKPIDLEDHLQHKKPHLSFVVLGHVDAGKSTLMGRLLYDVGAVDNKLIRKLKKESEMIGKSSFHLAWVMDQTSEERNRGVTVDICTSDFKTKDATFTIVDAPGHRDFVPNAIAGVSQVDVAVLSIDCSTDAFESGFNLDGQTKEHTLLARSLGVRHIVVAMNKMDSVDWYEGRFEDIKFELRNFFEDIGIKDDQLSWVPCSGLTGEGVYQKEYPMGQTWYKGPSLVGRLEEVSRELQKYSFEDISNTPFVFSILEVSPGSKANEAVVSGRVESGHIQGGETITVFPSEQSVLVDQILTGNEQTPAPVAIKGDFVSLKLRNAFYDDIQGGDLAAVVGYDIPSAQEFSAQILTFNLDRPLLPGTSFILFRGSCEQPARVKKLVSVVDKSDPTKILKKKVRHLGSKQAAIIEIELVEKKRRVPMLTFGENKHLGRIVLRKEGKTIAAGVVKALEF</sequence>
<dbReference type="RefSeq" id="XP_002554963.1">
    <property type="nucleotide sequence ID" value="XM_002554917.1"/>
</dbReference>
<dbReference type="AlphaFoldDB" id="C5DJN7"/>
<dbReference type="InterPro" id="IPR009001">
    <property type="entry name" value="Transl_elong_EF1A/Init_IF2_C"/>
</dbReference>
<evidence type="ECO:0000256" key="1">
    <source>
        <dbReference type="ARBA" id="ARBA00004496"/>
    </source>
</evidence>
<evidence type="ECO:0000256" key="3">
    <source>
        <dbReference type="ARBA" id="ARBA00022490"/>
    </source>
</evidence>
<dbReference type="InParanoid" id="C5DJN7"/>
<dbReference type="Gene3D" id="3.40.50.300">
    <property type="entry name" value="P-loop containing nucleotide triphosphate hydrolases"/>
    <property type="match status" value="1"/>
</dbReference>
<dbReference type="HOGENOM" id="CLU_007265_3_4_1"/>
<dbReference type="CDD" id="cd04093">
    <property type="entry name" value="HBS1_C_III"/>
    <property type="match status" value="1"/>
</dbReference>
<keyword evidence="15" id="KW-1185">Reference proteome</keyword>
<dbReference type="PRINTS" id="PR00315">
    <property type="entry name" value="ELONGATNFCT"/>
</dbReference>
<dbReference type="PROSITE" id="PS51722">
    <property type="entry name" value="G_TR_2"/>
    <property type="match status" value="1"/>
</dbReference>
<name>C5DJN7_LACTC</name>
<evidence type="ECO:0000259" key="13">
    <source>
        <dbReference type="PROSITE" id="PS51722"/>
    </source>
</evidence>
<comment type="subcellular location">
    <subcellularLocation>
        <location evidence="1">Cytoplasm</location>
    </subcellularLocation>
</comment>
<evidence type="ECO:0000313" key="14">
    <source>
        <dbReference type="EMBL" id="CAR24526.1"/>
    </source>
</evidence>
<reference evidence="14 15" key="1">
    <citation type="journal article" date="2009" name="Genome Res.">
        <title>Comparative genomics of protoploid Saccharomycetaceae.</title>
        <authorList>
            <consortium name="The Genolevures Consortium"/>
            <person name="Souciet J.-L."/>
            <person name="Dujon B."/>
            <person name="Gaillardin C."/>
            <person name="Johnston M."/>
            <person name="Baret P.V."/>
            <person name="Cliften P."/>
            <person name="Sherman D.J."/>
            <person name="Weissenbach J."/>
            <person name="Westhof E."/>
            <person name="Wincker P."/>
            <person name="Jubin C."/>
            <person name="Poulain J."/>
            <person name="Barbe V."/>
            <person name="Segurens B."/>
            <person name="Artiguenave F."/>
            <person name="Anthouard V."/>
            <person name="Vacherie B."/>
            <person name="Val M.-E."/>
            <person name="Fulton R.S."/>
            <person name="Minx P."/>
            <person name="Wilson R."/>
            <person name="Durrens P."/>
            <person name="Jean G."/>
            <person name="Marck C."/>
            <person name="Martin T."/>
            <person name="Nikolski M."/>
            <person name="Rolland T."/>
            <person name="Seret M.-L."/>
            <person name="Casaregola S."/>
            <person name="Despons L."/>
            <person name="Fairhead C."/>
            <person name="Fischer G."/>
            <person name="Lafontaine I."/>
            <person name="Leh V."/>
            <person name="Lemaire M."/>
            <person name="de Montigny J."/>
            <person name="Neuveglise C."/>
            <person name="Thierry A."/>
            <person name="Blanc-Lenfle I."/>
            <person name="Bleykasten C."/>
            <person name="Diffels J."/>
            <person name="Fritsch E."/>
            <person name="Frangeul L."/>
            <person name="Goeffon A."/>
            <person name="Jauniaux N."/>
            <person name="Kachouri-Lafond R."/>
            <person name="Payen C."/>
            <person name="Potier S."/>
            <person name="Pribylova L."/>
            <person name="Ozanne C."/>
            <person name="Richard G.-F."/>
            <person name="Sacerdot C."/>
            <person name="Straub M.-L."/>
            <person name="Talla E."/>
        </authorList>
    </citation>
    <scope>NUCLEOTIDE SEQUENCE [LARGE SCALE GENOMIC DNA]</scope>
    <source>
        <strain evidence="15">ATCC 56472 / CBS 6340 / NRRL Y-8284</strain>
    </source>
</reference>
<dbReference type="InterPro" id="IPR054696">
    <property type="entry name" value="GTP-eEF1A_C"/>
</dbReference>
<dbReference type="SUPFAM" id="SSF52540">
    <property type="entry name" value="P-loop containing nucleoside triphosphate hydrolases"/>
    <property type="match status" value="1"/>
</dbReference>
<keyword evidence="8" id="KW-0342">GTP-binding</keyword>
<feature type="compositionally biased region" description="Acidic residues" evidence="12">
    <location>
        <begin position="137"/>
        <end position="148"/>
    </location>
</feature>